<proteinExistence type="predicted"/>
<keyword evidence="3" id="KW-1185">Reference proteome</keyword>
<dbReference type="AlphaFoldDB" id="A0A0E0J8P1"/>
<sequence>MTDEDVQFEVALAAGDTTNVFDSLVSLDEWSESHSSDACVTLVVAIQPRDPSRRYEALGAPKVAVVQLPIATDAHRRSSASRPSTRCPRAASRTCSASSRSHRGPRRRAPSAMSGGVLVDNTNRN</sequence>
<reference evidence="2" key="1">
    <citation type="submission" date="2015-04" db="UniProtKB">
        <authorList>
            <consortium name="EnsemblPlants"/>
        </authorList>
    </citation>
    <scope>IDENTIFICATION</scope>
    <source>
        <strain evidence="2">SL10</strain>
    </source>
</reference>
<evidence type="ECO:0000256" key="1">
    <source>
        <dbReference type="SAM" id="MobiDB-lite"/>
    </source>
</evidence>
<dbReference type="Proteomes" id="UP000006591">
    <property type="component" value="Chromosome 12"/>
</dbReference>
<feature type="compositionally biased region" description="Low complexity" evidence="1">
    <location>
        <begin position="86"/>
        <end position="99"/>
    </location>
</feature>
<dbReference type="Gramene" id="ONIVA12G07600.1">
    <property type="protein sequence ID" value="ONIVA12G07600.1"/>
    <property type="gene ID" value="ONIVA12G07600"/>
</dbReference>
<protein>
    <submittedName>
        <fullName evidence="2">Uncharacterized protein</fullName>
    </submittedName>
</protein>
<dbReference type="EnsemblPlants" id="ONIVA12G07600.1">
    <property type="protein sequence ID" value="ONIVA12G07600.1"/>
    <property type="gene ID" value="ONIVA12G07600"/>
</dbReference>
<feature type="region of interest" description="Disordered" evidence="1">
    <location>
        <begin position="72"/>
        <end position="125"/>
    </location>
</feature>
<name>A0A0E0J8P1_ORYNI</name>
<organism evidence="2">
    <name type="scientific">Oryza nivara</name>
    <name type="common">Indian wild rice</name>
    <name type="synonym">Oryza sativa f. spontanea</name>
    <dbReference type="NCBI Taxonomy" id="4536"/>
    <lineage>
        <taxon>Eukaryota</taxon>
        <taxon>Viridiplantae</taxon>
        <taxon>Streptophyta</taxon>
        <taxon>Embryophyta</taxon>
        <taxon>Tracheophyta</taxon>
        <taxon>Spermatophyta</taxon>
        <taxon>Magnoliopsida</taxon>
        <taxon>Liliopsida</taxon>
        <taxon>Poales</taxon>
        <taxon>Poaceae</taxon>
        <taxon>BOP clade</taxon>
        <taxon>Oryzoideae</taxon>
        <taxon>Oryzeae</taxon>
        <taxon>Oryzinae</taxon>
        <taxon>Oryza</taxon>
    </lineage>
</organism>
<reference evidence="2" key="2">
    <citation type="submission" date="2018-04" db="EMBL/GenBank/DDBJ databases">
        <title>OnivRS2 (Oryza nivara Reference Sequence Version 2).</title>
        <authorList>
            <person name="Zhang J."/>
            <person name="Kudrna D."/>
            <person name="Lee S."/>
            <person name="Talag J."/>
            <person name="Rajasekar S."/>
            <person name="Welchert J."/>
            <person name="Hsing Y.-I."/>
            <person name="Wing R.A."/>
        </authorList>
    </citation>
    <scope>NUCLEOTIDE SEQUENCE [LARGE SCALE GENOMIC DNA]</scope>
    <source>
        <strain evidence="2">SL10</strain>
    </source>
</reference>
<feature type="compositionally biased region" description="Basic residues" evidence="1">
    <location>
        <begin position="100"/>
        <end position="109"/>
    </location>
</feature>
<accession>A0A0E0J8P1</accession>
<evidence type="ECO:0000313" key="3">
    <source>
        <dbReference type="Proteomes" id="UP000006591"/>
    </source>
</evidence>
<evidence type="ECO:0000313" key="2">
    <source>
        <dbReference type="EnsemblPlants" id="ONIVA12G07600.1"/>
    </source>
</evidence>
<dbReference type="HOGENOM" id="CLU_1996281_0_0_1"/>